<reference evidence="7" key="1">
    <citation type="submission" date="2020-04" db="EMBL/GenBank/DDBJ databases">
        <authorList>
            <person name="Zhang T."/>
        </authorList>
    </citation>
    <scope>NUCLEOTIDE SEQUENCE</scope>
    <source>
        <strain evidence="7">HKST-UBA02</strain>
    </source>
</reference>
<organism evidence="7 8">
    <name type="scientific">candidate division WWE3 bacterium</name>
    <dbReference type="NCBI Taxonomy" id="2053526"/>
    <lineage>
        <taxon>Bacteria</taxon>
        <taxon>Katanobacteria</taxon>
    </lineage>
</organism>
<name>A0A955LV34_UNCKA</name>
<dbReference type="Gene3D" id="3.40.50.1220">
    <property type="entry name" value="TPP-binding domain"/>
    <property type="match status" value="1"/>
</dbReference>
<feature type="domain" description="Thiamine pyrophosphate enzyme central" evidence="4">
    <location>
        <begin position="233"/>
        <end position="358"/>
    </location>
</feature>
<dbReference type="GO" id="GO:0030976">
    <property type="term" value="F:thiamine pyrophosphate binding"/>
    <property type="evidence" value="ECO:0007669"/>
    <property type="project" value="InterPro"/>
</dbReference>
<feature type="domain" description="Thiamine pyrophosphate enzyme N-terminal TPP-binding" evidence="6">
    <location>
        <begin position="34"/>
        <end position="141"/>
    </location>
</feature>
<dbReference type="Proteomes" id="UP000699691">
    <property type="component" value="Unassembled WGS sequence"/>
</dbReference>
<sequence length="559" mass="61007">MSSLSLSAVFDTFDEVNYLAYDSHMQENTQKLSVVDVLAESLKLAGAEAVFGIPSYVGFGIINALDKSGFTLELNTHEQNAAHMAEGYYYATGKLPILSVAIGPGVTNAVTGIANAFVESVPMIVLVARAADAYIGKNEYHANSGIGRTLDEKQLFQSCTKAQYYLDNPAQSPELIRQAIYTALSGRPGPVVISVPPALQKELVDWPSWLENNGTFALSQSIVSEKDLKSITVLFERSQKPLIILGSEVQHADRRQLERLLGNNCLYITSYGAKGKVPALGNYFGTVWYSNSQDIVELVKESDLVLAIGEHFTHFTVRPITDELRNKNVIQISTYPEEIGRAVTISMGVVGDVSDFISRFSPSKRSWLFSGISNKLNPEDSETLAVLQMLPEIMPDDTVFFGDVGNAGYASITDLVLTSNQEYYTTGKFGVCGYSIPAAIGYSYGNKKRPVASIIGDLSLAMNMQEISNVVKFGTTNTFFVFNNQTPANITEDQLEIAGKEIQSSIGNIDYQLFAQSVGIEYVHVNGSENMREICAGINFSSGSRIVEITIPQTDTPLI</sequence>
<feature type="domain" description="Thiamine pyrophosphate enzyme TPP-binding" evidence="5">
    <location>
        <begin position="415"/>
        <end position="535"/>
    </location>
</feature>
<dbReference type="CDD" id="cd00568">
    <property type="entry name" value="TPP_enzymes"/>
    <property type="match status" value="1"/>
</dbReference>
<comment type="caution">
    <text evidence="7">The sequence shown here is derived from an EMBL/GenBank/DDBJ whole genome shotgun (WGS) entry which is preliminary data.</text>
</comment>
<dbReference type="Pfam" id="PF00205">
    <property type="entry name" value="TPP_enzyme_M"/>
    <property type="match status" value="1"/>
</dbReference>
<evidence type="ECO:0000259" key="4">
    <source>
        <dbReference type="Pfam" id="PF00205"/>
    </source>
</evidence>
<dbReference type="InterPro" id="IPR012001">
    <property type="entry name" value="Thiamin_PyroP_enz_TPP-bd_dom"/>
</dbReference>
<dbReference type="GO" id="GO:0003984">
    <property type="term" value="F:acetolactate synthase activity"/>
    <property type="evidence" value="ECO:0007669"/>
    <property type="project" value="TreeGrafter"/>
</dbReference>
<dbReference type="InterPro" id="IPR011766">
    <property type="entry name" value="TPP_enzyme_TPP-bd"/>
</dbReference>
<dbReference type="InterPro" id="IPR029035">
    <property type="entry name" value="DHS-like_NAD/FAD-binding_dom"/>
</dbReference>
<comment type="similarity">
    <text evidence="1 3">Belongs to the TPP enzyme family.</text>
</comment>
<dbReference type="PANTHER" id="PTHR18968:SF13">
    <property type="entry name" value="ACETOLACTATE SYNTHASE CATALYTIC SUBUNIT, MITOCHONDRIAL"/>
    <property type="match status" value="1"/>
</dbReference>
<accession>A0A955LV34</accession>
<dbReference type="GO" id="GO:0009099">
    <property type="term" value="P:L-valine biosynthetic process"/>
    <property type="evidence" value="ECO:0007669"/>
    <property type="project" value="TreeGrafter"/>
</dbReference>
<dbReference type="CDD" id="cd07035">
    <property type="entry name" value="TPP_PYR_POX_like"/>
    <property type="match status" value="1"/>
</dbReference>
<dbReference type="InterPro" id="IPR045229">
    <property type="entry name" value="TPP_enz"/>
</dbReference>
<dbReference type="Pfam" id="PF02776">
    <property type="entry name" value="TPP_enzyme_N"/>
    <property type="match status" value="1"/>
</dbReference>
<dbReference type="SUPFAM" id="SSF52467">
    <property type="entry name" value="DHS-like NAD/FAD-binding domain"/>
    <property type="match status" value="1"/>
</dbReference>
<dbReference type="GO" id="GO:0005948">
    <property type="term" value="C:acetolactate synthase complex"/>
    <property type="evidence" value="ECO:0007669"/>
    <property type="project" value="TreeGrafter"/>
</dbReference>
<dbReference type="EMBL" id="JAGQKY010000012">
    <property type="protein sequence ID" value="MCA9397294.1"/>
    <property type="molecule type" value="Genomic_DNA"/>
</dbReference>
<evidence type="ECO:0000313" key="8">
    <source>
        <dbReference type="Proteomes" id="UP000699691"/>
    </source>
</evidence>
<dbReference type="Pfam" id="PF02775">
    <property type="entry name" value="TPP_enzyme_C"/>
    <property type="match status" value="1"/>
</dbReference>
<evidence type="ECO:0000259" key="5">
    <source>
        <dbReference type="Pfam" id="PF02775"/>
    </source>
</evidence>
<proteinExistence type="inferred from homology"/>
<dbReference type="AlphaFoldDB" id="A0A955LV34"/>
<reference evidence="7" key="2">
    <citation type="journal article" date="2021" name="Microbiome">
        <title>Successional dynamics and alternative stable states in a saline activated sludge microbial community over 9 years.</title>
        <authorList>
            <person name="Wang Y."/>
            <person name="Ye J."/>
            <person name="Ju F."/>
            <person name="Liu L."/>
            <person name="Boyd J.A."/>
            <person name="Deng Y."/>
            <person name="Parks D.H."/>
            <person name="Jiang X."/>
            <person name="Yin X."/>
            <person name="Woodcroft B.J."/>
            <person name="Tyson G.W."/>
            <person name="Hugenholtz P."/>
            <person name="Polz M.F."/>
            <person name="Zhang T."/>
        </authorList>
    </citation>
    <scope>NUCLEOTIDE SEQUENCE</scope>
    <source>
        <strain evidence="7">HKST-UBA02</strain>
    </source>
</reference>
<dbReference type="PANTHER" id="PTHR18968">
    <property type="entry name" value="THIAMINE PYROPHOSPHATE ENZYMES"/>
    <property type="match status" value="1"/>
</dbReference>
<evidence type="ECO:0000313" key="7">
    <source>
        <dbReference type="EMBL" id="MCA9397294.1"/>
    </source>
</evidence>
<dbReference type="Gene3D" id="3.40.50.970">
    <property type="match status" value="2"/>
</dbReference>
<dbReference type="GO" id="GO:0050660">
    <property type="term" value="F:flavin adenine dinucleotide binding"/>
    <property type="evidence" value="ECO:0007669"/>
    <property type="project" value="TreeGrafter"/>
</dbReference>
<dbReference type="SUPFAM" id="SSF52518">
    <property type="entry name" value="Thiamin diphosphate-binding fold (THDP-binding)"/>
    <property type="match status" value="2"/>
</dbReference>
<dbReference type="InterPro" id="IPR012000">
    <property type="entry name" value="Thiamin_PyroP_enz_cen_dom"/>
</dbReference>
<evidence type="ECO:0000256" key="1">
    <source>
        <dbReference type="ARBA" id="ARBA00007812"/>
    </source>
</evidence>
<gene>
    <name evidence="7" type="ORF">KC573_00545</name>
</gene>
<evidence type="ECO:0000256" key="3">
    <source>
        <dbReference type="RuleBase" id="RU362132"/>
    </source>
</evidence>
<evidence type="ECO:0000259" key="6">
    <source>
        <dbReference type="Pfam" id="PF02776"/>
    </source>
</evidence>
<dbReference type="GO" id="GO:0000287">
    <property type="term" value="F:magnesium ion binding"/>
    <property type="evidence" value="ECO:0007669"/>
    <property type="project" value="InterPro"/>
</dbReference>
<dbReference type="InterPro" id="IPR029061">
    <property type="entry name" value="THDP-binding"/>
</dbReference>
<dbReference type="GO" id="GO:0009097">
    <property type="term" value="P:isoleucine biosynthetic process"/>
    <property type="evidence" value="ECO:0007669"/>
    <property type="project" value="TreeGrafter"/>
</dbReference>
<evidence type="ECO:0000256" key="2">
    <source>
        <dbReference type="ARBA" id="ARBA00023052"/>
    </source>
</evidence>
<keyword evidence="2 3" id="KW-0786">Thiamine pyrophosphate</keyword>
<protein>
    <submittedName>
        <fullName evidence="7">Thiamine pyrophosphate-binding protein</fullName>
    </submittedName>
</protein>